<reference evidence="3" key="2">
    <citation type="submission" date="2020-04" db="EMBL/GenBank/DDBJ databases">
        <authorList>
            <consortium name="NCBI Genome Project"/>
        </authorList>
    </citation>
    <scope>NUCLEOTIDE SEQUENCE</scope>
    <source>
        <strain evidence="3">CBS 781.70</strain>
    </source>
</reference>
<sequence length="218" mass="24235">MMPWRPGPCGLRSASHPAWVCQPVSASVLRRQGDKGQMRIKPLFCTNLVTSVWRRKDESSSPDVDLHWMLLFIGLLGGYITSRVRYGQLLIHRSPDLPTCGVVWPLFPALWITSQGNPSLPDLIDEYQSIRRDDGLPDMLSICPGSMNLCSAFLPQMQRFHFSSGGLTAAWIRSRTLNISPKFDGAVLKIDGTENGNISSAAVCMYKLTRDVSLQRSG</sequence>
<proteinExistence type="predicted"/>
<evidence type="ECO:0000313" key="1">
    <source>
        <dbReference type="EMBL" id="KAF1809864.1"/>
    </source>
</evidence>
<keyword evidence="2" id="KW-1185">Reference proteome</keyword>
<evidence type="ECO:0000313" key="3">
    <source>
        <dbReference type="RefSeq" id="XP_033531495.1"/>
    </source>
</evidence>
<organism evidence="1">
    <name type="scientific">Eremomyces bilateralis CBS 781.70</name>
    <dbReference type="NCBI Taxonomy" id="1392243"/>
    <lineage>
        <taxon>Eukaryota</taxon>
        <taxon>Fungi</taxon>
        <taxon>Dikarya</taxon>
        <taxon>Ascomycota</taxon>
        <taxon>Pezizomycotina</taxon>
        <taxon>Dothideomycetes</taxon>
        <taxon>Dothideomycetes incertae sedis</taxon>
        <taxon>Eremomycetales</taxon>
        <taxon>Eremomycetaceae</taxon>
        <taxon>Eremomyces</taxon>
    </lineage>
</organism>
<reference evidence="1 3" key="1">
    <citation type="submission" date="2020-01" db="EMBL/GenBank/DDBJ databases">
        <authorList>
            <consortium name="DOE Joint Genome Institute"/>
            <person name="Haridas S."/>
            <person name="Albert R."/>
            <person name="Binder M."/>
            <person name="Bloem J."/>
            <person name="Labutti K."/>
            <person name="Salamov A."/>
            <person name="Andreopoulos B."/>
            <person name="Baker S.E."/>
            <person name="Barry K."/>
            <person name="Bills G."/>
            <person name="Bluhm B.H."/>
            <person name="Cannon C."/>
            <person name="Castanera R."/>
            <person name="Culley D.E."/>
            <person name="Daum C."/>
            <person name="Ezra D."/>
            <person name="Gonzalez J.B."/>
            <person name="Henrissat B."/>
            <person name="Kuo A."/>
            <person name="Liang C."/>
            <person name="Lipzen A."/>
            <person name="Lutzoni F."/>
            <person name="Magnuson J."/>
            <person name="Mondo S."/>
            <person name="Nolan M."/>
            <person name="Ohm R."/>
            <person name="Pangilinan J."/>
            <person name="Park H.-J."/>
            <person name="Ramirez L."/>
            <person name="Alfaro M."/>
            <person name="Sun H."/>
            <person name="Tritt A."/>
            <person name="Yoshinaga Y."/>
            <person name="Zwiers L.-H."/>
            <person name="Turgeon B.G."/>
            <person name="Goodwin S.B."/>
            <person name="Spatafora J.W."/>
            <person name="Crous P.W."/>
            <person name="Grigoriev I.V."/>
        </authorList>
    </citation>
    <scope>NUCLEOTIDE SEQUENCE</scope>
    <source>
        <strain evidence="1 3">CBS 781.70</strain>
    </source>
</reference>
<dbReference type="AlphaFoldDB" id="A0A6G1FVQ1"/>
<dbReference type="EMBL" id="ML975169">
    <property type="protein sequence ID" value="KAF1809864.1"/>
    <property type="molecule type" value="Genomic_DNA"/>
</dbReference>
<gene>
    <name evidence="1 3" type="ORF">P152DRAFT_493555</name>
</gene>
<reference evidence="3" key="3">
    <citation type="submission" date="2025-04" db="UniProtKB">
        <authorList>
            <consortium name="RefSeq"/>
        </authorList>
    </citation>
    <scope>IDENTIFICATION</scope>
    <source>
        <strain evidence="3">CBS 781.70</strain>
    </source>
</reference>
<accession>A0A6G1FVQ1</accession>
<dbReference type="Proteomes" id="UP000504638">
    <property type="component" value="Unplaced"/>
</dbReference>
<evidence type="ECO:0000313" key="2">
    <source>
        <dbReference type="Proteomes" id="UP000504638"/>
    </source>
</evidence>
<protein>
    <submittedName>
        <fullName evidence="1 3">Uncharacterized protein</fullName>
    </submittedName>
</protein>
<dbReference type="RefSeq" id="XP_033531495.1">
    <property type="nucleotide sequence ID" value="XM_033682203.1"/>
</dbReference>
<name>A0A6G1FVQ1_9PEZI</name>
<dbReference type="GeneID" id="54422773"/>